<accession>A0A0E0LS03</accession>
<keyword evidence="3" id="KW-1185">Reference proteome</keyword>
<feature type="compositionally biased region" description="Polar residues" evidence="1">
    <location>
        <begin position="12"/>
        <end position="32"/>
    </location>
</feature>
<feature type="compositionally biased region" description="Acidic residues" evidence="1">
    <location>
        <begin position="53"/>
        <end position="63"/>
    </location>
</feature>
<proteinExistence type="predicted"/>
<protein>
    <submittedName>
        <fullName evidence="2">Uncharacterized protein</fullName>
    </submittedName>
</protein>
<reference evidence="2" key="2">
    <citation type="submission" date="2018-05" db="EMBL/GenBank/DDBJ databases">
        <title>OpunRS2 (Oryza punctata Reference Sequence Version 2).</title>
        <authorList>
            <person name="Zhang J."/>
            <person name="Kudrna D."/>
            <person name="Lee S."/>
            <person name="Talag J."/>
            <person name="Welchert J."/>
            <person name="Wing R.A."/>
        </authorList>
    </citation>
    <scope>NUCLEOTIDE SEQUENCE [LARGE SCALE GENOMIC DNA]</scope>
</reference>
<reference evidence="2" key="1">
    <citation type="submission" date="2015-04" db="UniProtKB">
        <authorList>
            <consortium name="EnsemblPlants"/>
        </authorList>
    </citation>
    <scope>IDENTIFICATION</scope>
</reference>
<evidence type="ECO:0000313" key="2">
    <source>
        <dbReference type="EnsemblPlants" id="OPUNC08G04920.1"/>
    </source>
</evidence>
<sequence>MEEATGFVHQIGTVNNIQQNQEEPTGLNQQQPDLGLADGPQIPEEAAAGPTDPNEDINDMSLD</sequence>
<evidence type="ECO:0000256" key="1">
    <source>
        <dbReference type="SAM" id="MobiDB-lite"/>
    </source>
</evidence>
<feature type="region of interest" description="Disordered" evidence="1">
    <location>
        <begin position="1"/>
        <end position="63"/>
    </location>
</feature>
<dbReference type="AlphaFoldDB" id="A0A0E0LS03"/>
<dbReference type="Gramene" id="OPUNC08G04920.1">
    <property type="protein sequence ID" value="OPUNC08G04920.1"/>
    <property type="gene ID" value="OPUNC08G04920"/>
</dbReference>
<dbReference type="HOGENOM" id="CLU_2889775_0_0_1"/>
<dbReference type="Proteomes" id="UP000026962">
    <property type="component" value="Chromosome 8"/>
</dbReference>
<evidence type="ECO:0000313" key="3">
    <source>
        <dbReference type="Proteomes" id="UP000026962"/>
    </source>
</evidence>
<organism evidence="2">
    <name type="scientific">Oryza punctata</name>
    <name type="common">Red rice</name>
    <dbReference type="NCBI Taxonomy" id="4537"/>
    <lineage>
        <taxon>Eukaryota</taxon>
        <taxon>Viridiplantae</taxon>
        <taxon>Streptophyta</taxon>
        <taxon>Embryophyta</taxon>
        <taxon>Tracheophyta</taxon>
        <taxon>Spermatophyta</taxon>
        <taxon>Magnoliopsida</taxon>
        <taxon>Liliopsida</taxon>
        <taxon>Poales</taxon>
        <taxon>Poaceae</taxon>
        <taxon>BOP clade</taxon>
        <taxon>Oryzoideae</taxon>
        <taxon>Oryzeae</taxon>
        <taxon>Oryzinae</taxon>
        <taxon>Oryza</taxon>
    </lineage>
</organism>
<name>A0A0E0LS03_ORYPU</name>
<dbReference type="EnsemblPlants" id="OPUNC08G04920.1">
    <property type="protein sequence ID" value="OPUNC08G04920.1"/>
    <property type="gene ID" value="OPUNC08G04920"/>
</dbReference>